<feature type="coiled-coil region" evidence="1">
    <location>
        <begin position="37"/>
        <end position="78"/>
    </location>
</feature>
<organism evidence="3 4">
    <name type="scientific">Alligator mississippiensis</name>
    <name type="common">American alligator</name>
    <dbReference type="NCBI Taxonomy" id="8496"/>
    <lineage>
        <taxon>Eukaryota</taxon>
        <taxon>Metazoa</taxon>
        <taxon>Chordata</taxon>
        <taxon>Craniata</taxon>
        <taxon>Vertebrata</taxon>
        <taxon>Euteleostomi</taxon>
        <taxon>Archelosauria</taxon>
        <taxon>Archosauria</taxon>
        <taxon>Crocodylia</taxon>
        <taxon>Alligatoridae</taxon>
        <taxon>Alligatorinae</taxon>
        <taxon>Alligator</taxon>
    </lineage>
</organism>
<feature type="compositionally biased region" description="Polar residues" evidence="2">
    <location>
        <begin position="10"/>
        <end position="21"/>
    </location>
</feature>
<feature type="region of interest" description="Disordered" evidence="2">
    <location>
        <begin position="302"/>
        <end position="328"/>
    </location>
</feature>
<feature type="coiled-coil region" evidence="1">
    <location>
        <begin position="107"/>
        <end position="197"/>
    </location>
</feature>
<sequence>MQREMKAWTPRSQEAGTNQAGEQKEMLQKLEVSRSLIGVLQKEVRSQEDRIEGLQDEVEDWQQKCIRSEQLAQELRDKLLDNHAQTEENGKVIAREMEKVIPYVANYEVLRDQKLSLERELEARTRENDRLQSQLQRMKAEKDHLGEQVQRLKTLLEDSVAKEAVTNTKREQSQLQMQALRQQLQALEAENKMIRAASGQMATKGQDPGESEVPEITSTATQTEVGPKAQVVEFVEAIQERLEMLRAQLEEHVMTAKSECLEQHHQLEGVKGSLREMEDQLTTKKLGGWKSPEQMKFPGDGGLVDLREEAEPGQPERSNPEKESLGVKPTALQEEVLPALLECWNKKWDQWLERHAEEMSRKRQQLGECCKSQAKQGITVPSQRPLVEAALIEVGTSGKGEQAGSRRETNSLVCQVCTQERQGIR</sequence>
<dbReference type="AlphaFoldDB" id="A0A151MSX1"/>
<evidence type="ECO:0000313" key="3">
    <source>
        <dbReference type="EMBL" id="KYO27600.1"/>
    </source>
</evidence>
<dbReference type="Proteomes" id="UP000050525">
    <property type="component" value="Unassembled WGS sequence"/>
</dbReference>
<keyword evidence="1" id="KW-0175">Coiled coil</keyword>
<protein>
    <submittedName>
        <fullName evidence="3">Uncharacterized protein</fullName>
    </submittedName>
</protein>
<evidence type="ECO:0000256" key="2">
    <source>
        <dbReference type="SAM" id="MobiDB-lite"/>
    </source>
</evidence>
<gene>
    <name evidence="3" type="ORF">Y1Q_0005177</name>
</gene>
<reference evidence="3 4" key="1">
    <citation type="journal article" date="2012" name="Genome Biol.">
        <title>Sequencing three crocodilian genomes to illuminate the evolution of archosaurs and amniotes.</title>
        <authorList>
            <person name="St John J.A."/>
            <person name="Braun E.L."/>
            <person name="Isberg S.R."/>
            <person name="Miles L.G."/>
            <person name="Chong A.Y."/>
            <person name="Gongora J."/>
            <person name="Dalzell P."/>
            <person name="Moran C."/>
            <person name="Bed'hom B."/>
            <person name="Abzhanov A."/>
            <person name="Burgess S.C."/>
            <person name="Cooksey A.M."/>
            <person name="Castoe T.A."/>
            <person name="Crawford N.G."/>
            <person name="Densmore L.D."/>
            <person name="Drew J.C."/>
            <person name="Edwards S.V."/>
            <person name="Faircloth B.C."/>
            <person name="Fujita M.K."/>
            <person name="Greenwold M.J."/>
            <person name="Hoffmann F.G."/>
            <person name="Howard J.M."/>
            <person name="Iguchi T."/>
            <person name="Janes D.E."/>
            <person name="Khan S.Y."/>
            <person name="Kohno S."/>
            <person name="de Koning A.J."/>
            <person name="Lance S.L."/>
            <person name="McCarthy F.M."/>
            <person name="McCormack J.E."/>
            <person name="Merchant M.E."/>
            <person name="Peterson D.G."/>
            <person name="Pollock D.D."/>
            <person name="Pourmand N."/>
            <person name="Raney B.J."/>
            <person name="Roessler K.A."/>
            <person name="Sanford J.R."/>
            <person name="Sawyer R.H."/>
            <person name="Schmidt C.J."/>
            <person name="Triplett E.W."/>
            <person name="Tuberville T.D."/>
            <person name="Venegas-Anaya M."/>
            <person name="Howard J.T."/>
            <person name="Jarvis E.D."/>
            <person name="Guillette L.J.Jr."/>
            <person name="Glenn T.C."/>
            <person name="Green R.E."/>
            <person name="Ray D.A."/>
        </authorList>
    </citation>
    <scope>NUCLEOTIDE SEQUENCE [LARGE SCALE GENOMIC DNA]</scope>
    <source>
        <strain evidence="3">KSC_2009_1</strain>
    </source>
</reference>
<feature type="region of interest" description="Disordered" evidence="2">
    <location>
        <begin position="1"/>
        <end position="25"/>
    </location>
</feature>
<dbReference type="EMBL" id="AKHW03005127">
    <property type="protein sequence ID" value="KYO27600.1"/>
    <property type="molecule type" value="Genomic_DNA"/>
</dbReference>
<evidence type="ECO:0000256" key="1">
    <source>
        <dbReference type="SAM" id="Coils"/>
    </source>
</evidence>
<name>A0A151MSX1_ALLMI</name>
<evidence type="ECO:0000313" key="4">
    <source>
        <dbReference type="Proteomes" id="UP000050525"/>
    </source>
</evidence>
<accession>A0A151MSX1</accession>
<keyword evidence="4" id="KW-1185">Reference proteome</keyword>
<proteinExistence type="predicted"/>
<comment type="caution">
    <text evidence="3">The sequence shown here is derived from an EMBL/GenBank/DDBJ whole genome shotgun (WGS) entry which is preliminary data.</text>
</comment>